<feature type="compositionally biased region" description="Basic and acidic residues" evidence="1">
    <location>
        <begin position="73"/>
        <end position="91"/>
    </location>
</feature>
<dbReference type="Proteomes" id="UP001500218">
    <property type="component" value="Unassembled WGS sequence"/>
</dbReference>
<dbReference type="RefSeq" id="WP_344133078.1">
    <property type="nucleotide sequence ID" value="NZ_BAAALT010000109.1"/>
</dbReference>
<keyword evidence="3" id="KW-1185">Reference proteome</keyword>
<gene>
    <name evidence="2" type="ORF">GCM10009682_35990</name>
</gene>
<comment type="caution">
    <text evidence="2">The sequence shown here is derived from an EMBL/GenBank/DDBJ whole genome shotgun (WGS) entry which is preliminary data.</text>
</comment>
<name>A0ABP4YK31_9ACTN</name>
<proteinExistence type="predicted"/>
<accession>A0ABP4YK31</accession>
<sequence>MGRQLMIWPALRMRRALVSRVLTRRGAVGLVAVATVLVATTVLSGRADAATACRTTLIDGTSLGSYAASQAGREYRHPRGSDHNSSSERHQMSPVRS</sequence>
<organism evidence="2 3">
    <name type="scientific">Luedemannella flava</name>
    <dbReference type="NCBI Taxonomy" id="349316"/>
    <lineage>
        <taxon>Bacteria</taxon>
        <taxon>Bacillati</taxon>
        <taxon>Actinomycetota</taxon>
        <taxon>Actinomycetes</taxon>
        <taxon>Micromonosporales</taxon>
        <taxon>Micromonosporaceae</taxon>
        <taxon>Luedemannella</taxon>
    </lineage>
</organism>
<dbReference type="EMBL" id="BAAALT010000109">
    <property type="protein sequence ID" value="GAA1811330.1"/>
    <property type="molecule type" value="Genomic_DNA"/>
</dbReference>
<protein>
    <submittedName>
        <fullName evidence="2">Uncharacterized protein</fullName>
    </submittedName>
</protein>
<reference evidence="3" key="1">
    <citation type="journal article" date="2019" name="Int. J. Syst. Evol. Microbiol.">
        <title>The Global Catalogue of Microorganisms (GCM) 10K type strain sequencing project: providing services to taxonomists for standard genome sequencing and annotation.</title>
        <authorList>
            <consortium name="The Broad Institute Genomics Platform"/>
            <consortium name="The Broad Institute Genome Sequencing Center for Infectious Disease"/>
            <person name="Wu L."/>
            <person name="Ma J."/>
        </authorList>
    </citation>
    <scope>NUCLEOTIDE SEQUENCE [LARGE SCALE GENOMIC DNA]</scope>
    <source>
        <strain evidence="3">JCM 13250</strain>
    </source>
</reference>
<feature type="region of interest" description="Disordered" evidence="1">
    <location>
        <begin position="69"/>
        <end position="97"/>
    </location>
</feature>
<evidence type="ECO:0000256" key="1">
    <source>
        <dbReference type="SAM" id="MobiDB-lite"/>
    </source>
</evidence>
<evidence type="ECO:0000313" key="3">
    <source>
        <dbReference type="Proteomes" id="UP001500218"/>
    </source>
</evidence>
<evidence type="ECO:0000313" key="2">
    <source>
        <dbReference type="EMBL" id="GAA1811330.1"/>
    </source>
</evidence>